<dbReference type="SUPFAM" id="SSF53383">
    <property type="entry name" value="PLP-dependent transferases"/>
    <property type="match status" value="1"/>
</dbReference>
<dbReference type="Gene3D" id="3.40.640.10">
    <property type="entry name" value="Type I PLP-dependent aspartate aminotransferase-like (Major domain)"/>
    <property type="match status" value="1"/>
</dbReference>
<gene>
    <name evidence="4" type="ORF">J2T07_002365</name>
</gene>
<accession>A0ABT9SYV1</accession>
<keyword evidence="1 3" id="KW-0663">Pyridoxal phosphate</keyword>
<dbReference type="PANTHER" id="PTHR30244">
    <property type="entry name" value="TRANSAMINASE"/>
    <property type="match status" value="1"/>
</dbReference>
<reference evidence="4 5" key="1">
    <citation type="submission" date="2023-07" db="EMBL/GenBank/DDBJ databases">
        <title>Sorghum-associated microbial communities from plants grown in Nebraska, USA.</title>
        <authorList>
            <person name="Schachtman D."/>
        </authorList>
    </citation>
    <scope>NUCLEOTIDE SEQUENCE [LARGE SCALE GENOMIC DNA]</scope>
    <source>
        <strain evidence="4 5">CC60</strain>
    </source>
</reference>
<organism evidence="4 5">
    <name type="scientific">Luteibacter jiangsuensis</name>
    <dbReference type="NCBI Taxonomy" id="637577"/>
    <lineage>
        <taxon>Bacteria</taxon>
        <taxon>Pseudomonadati</taxon>
        <taxon>Pseudomonadota</taxon>
        <taxon>Gammaproteobacteria</taxon>
        <taxon>Lysobacterales</taxon>
        <taxon>Rhodanobacteraceae</taxon>
        <taxon>Luteibacter</taxon>
    </lineage>
</organism>
<protein>
    <submittedName>
        <fullName evidence="4">dTDP-4-amino-4,6-dideoxygalactose transaminase</fullName>
    </submittedName>
</protein>
<comment type="similarity">
    <text evidence="2 3">Belongs to the DegT/DnrJ/EryC1 family.</text>
</comment>
<dbReference type="Gene3D" id="3.90.1150.10">
    <property type="entry name" value="Aspartate Aminotransferase, domain 1"/>
    <property type="match status" value="1"/>
</dbReference>
<dbReference type="PIRSF" id="PIRSF000390">
    <property type="entry name" value="PLP_StrS"/>
    <property type="match status" value="1"/>
</dbReference>
<evidence type="ECO:0000256" key="2">
    <source>
        <dbReference type="ARBA" id="ARBA00037999"/>
    </source>
</evidence>
<name>A0ABT9SYV1_9GAMM</name>
<evidence type="ECO:0000313" key="4">
    <source>
        <dbReference type="EMBL" id="MDQ0010175.1"/>
    </source>
</evidence>
<sequence>MTTQTRFPLAIQGAQPRFHEPVHVGRPNTGDRSTFIAHIEAMLDRKWLTNNGPLVQEFEQRVARDLGVRHCVAMCNGTVALEIAIRALGLTGEVIVPSWTFIATAHALAWQGITPVFADIDPGTHNLSPESVRAAITPSTTGIIAVHTWGRPADIEALSDIAEEHDLQLMFDAAHAYRCTHRGKRIGSFGACEVLSFHATKVFNTLEGGAVVTNDDVLADTMRLMRNFGFAGYDNVIHDGTNGKMVEASAAMGLTNLEALSSFVEANRIRYEIYRDRLADVPGVELVLYDEREENNYHYIVAAVDIPSRVTRDQLIDVLHAENILARKYFWPGCHRMKTYTGTAPTVSLQHTEQVAERNIVLPSGPSLTVDDVHLICDVIAFACERGIEHP</sequence>
<evidence type="ECO:0000256" key="3">
    <source>
        <dbReference type="RuleBase" id="RU004508"/>
    </source>
</evidence>
<dbReference type="InterPro" id="IPR000653">
    <property type="entry name" value="DegT/StrS_aminotransferase"/>
</dbReference>
<dbReference type="RefSeq" id="WP_306850219.1">
    <property type="nucleotide sequence ID" value="NZ_JAUSSK010000003.1"/>
</dbReference>
<dbReference type="EMBL" id="JAUSSK010000003">
    <property type="protein sequence ID" value="MDQ0010175.1"/>
    <property type="molecule type" value="Genomic_DNA"/>
</dbReference>
<dbReference type="InterPro" id="IPR015424">
    <property type="entry name" value="PyrdxlP-dep_Trfase"/>
</dbReference>
<keyword evidence="5" id="KW-1185">Reference proteome</keyword>
<dbReference type="Proteomes" id="UP001237737">
    <property type="component" value="Unassembled WGS sequence"/>
</dbReference>
<comment type="caution">
    <text evidence="4">The sequence shown here is derived from an EMBL/GenBank/DDBJ whole genome shotgun (WGS) entry which is preliminary data.</text>
</comment>
<dbReference type="CDD" id="cd00616">
    <property type="entry name" value="AHBA_syn"/>
    <property type="match status" value="1"/>
</dbReference>
<dbReference type="Pfam" id="PF01041">
    <property type="entry name" value="DegT_DnrJ_EryC1"/>
    <property type="match status" value="1"/>
</dbReference>
<proteinExistence type="inferred from homology"/>
<evidence type="ECO:0000256" key="1">
    <source>
        <dbReference type="ARBA" id="ARBA00022898"/>
    </source>
</evidence>
<dbReference type="PANTHER" id="PTHR30244:SF9">
    <property type="entry name" value="PROTEIN RV3402C"/>
    <property type="match status" value="1"/>
</dbReference>
<dbReference type="InterPro" id="IPR015422">
    <property type="entry name" value="PyrdxlP-dep_Trfase_small"/>
</dbReference>
<dbReference type="InterPro" id="IPR015421">
    <property type="entry name" value="PyrdxlP-dep_Trfase_major"/>
</dbReference>
<evidence type="ECO:0000313" key="5">
    <source>
        <dbReference type="Proteomes" id="UP001237737"/>
    </source>
</evidence>